<feature type="domain" description="Malectin" evidence="19">
    <location>
        <begin position="365"/>
        <end position="544"/>
    </location>
</feature>
<dbReference type="Pfam" id="PF00560">
    <property type="entry name" value="LRR_1"/>
    <property type="match status" value="6"/>
</dbReference>
<dbReference type="InterPro" id="IPR051824">
    <property type="entry name" value="LRR_Rcpt-Like_S/T_Kinase"/>
</dbReference>
<comment type="subcellular location">
    <subcellularLocation>
        <location evidence="1">Cell membrane</location>
    </subcellularLocation>
    <subcellularLocation>
        <location evidence="2">Membrane</location>
        <topology evidence="2">Single-pass type I membrane protein</topology>
    </subcellularLocation>
</comment>
<evidence type="ECO:0000256" key="9">
    <source>
        <dbReference type="ARBA" id="ARBA00022729"/>
    </source>
</evidence>
<keyword evidence="5" id="KW-0418">Kinase</keyword>
<dbReference type="EMBL" id="CAWUPB010001166">
    <property type="protein sequence ID" value="CAK7344960.1"/>
    <property type="molecule type" value="Genomic_DNA"/>
</dbReference>
<evidence type="ECO:0000259" key="19">
    <source>
        <dbReference type="Pfam" id="PF11721"/>
    </source>
</evidence>
<keyword evidence="11" id="KW-0547">Nucleotide-binding</keyword>
<comment type="caution">
    <text evidence="20">The sequence shown here is derived from an EMBL/GenBank/DDBJ whole genome shotgun (WGS) entry which is preliminary data.</text>
</comment>
<sequence>MGSEWSVVLSIRLLFLHFLLLWQLGIGATFSNGTKATSNNVTSTGGALMDVEAKRLQRSRMMKLRDLSRNMLNGSIPSSLTKLHSLKVLNLSENDLNGAIPQNLTGWQLLGILDISRNKLTGPIPDSISDCQNLIIITLRLNFLSGSIPEALGTLSSLNILDLYSNSLSGHIPAALGQLSVLQFLNLDDNNLEGELPMELGDLENLQHLAVGGNNLSGRIPSYIGKWVNLTKLILMGNNFEGNLPAETFTLPNLQRLYVHSGLSVTVLRNCKINGSIPQYIGKWPQLSYLDLSFNKLTGRIPESFQTLNKLYVYKLFYIQHNELLRGLSGLLLQKNQFKPKFFRRMGLKTMTPSQMQGIIANNSLFINCGGEEVNLGKDHYYKDTSISSFHQSTSEDWAYSFSGDYLWSTTKVSIVVRNSTCKVCTPEKKIDNDFRLAPVSLTYYGLCLRKGKYIVTLHFAETLYSKGEDYSISGKRVFDVYIQGRMVRKDLNIKEIPGPQNEVRKLKFPAKINNGSLEIQLFWAGKGSLYNPPAINGPLIAAISVTRGRRRLFPFLLQKTTSLGNRVDYSRLFFVSAVVVGVHMENGMDRTKKIAQCGGVVFVGQVSRIVRVPLENVPLRLEQWMSLKVSRRLKKAISPITCIFLVSNMYRWGLFSDTYRLKNIKVDRKEKEKIRAEEGTV</sequence>
<evidence type="ECO:0000256" key="10">
    <source>
        <dbReference type="ARBA" id="ARBA00022737"/>
    </source>
</evidence>
<evidence type="ECO:0000256" key="3">
    <source>
        <dbReference type="ARBA" id="ARBA00012513"/>
    </source>
</evidence>
<dbReference type="Gene3D" id="3.80.10.10">
    <property type="entry name" value="Ribonuclease Inhibitor"/>
    <property type="match status" value="1"/>
</dbReference>
<evidence type="ECO:0000256" key="15">
    <source>
        <dbReference type="ARBA" id="ARBA00023180"/>
    </source>
</evidence>
<keyword evidence="9 18" id="KW-0732">Signal</keyword>
<evidence type="ECO:0000256" key="2">
    <source>
        <dbReference type="ARBA" id="ARBA00004479"/>
    </source>
</evidence>
<keyword evidence="13" id="KW-0472">Membrane</keyword>
<name>A0AAV1S2P4_9ROSI</name>
<dbReference type="Gene3D" id="2.60.120.430">
    <property type="entry name" value="Galactose-binding lectin"/>
    <property type="match status" value="1"/>
</dbReference>
<evidence type="ECO:0000256" key="16">
    <source>
        <dbReference type="ARBA" id="ARBA00047899"/>
    </source>
</evidence>
<gene>
    <name evidence="20" type="ORF">DCAF_LOCUS18024</name>
</gene>
<dbReference type="PANTHER" id="PTHR48006:SF48">
    <property type="entry name" value="PROTEIN KINASE DOMAIN-CONTAINING PROTEIN"/>
    <property type="match status" value="1"/>
</dbReference>
<proteinExistence type="predicted"/>
<keyword evidence="6" id="KW-0597">Phosphoprotein</keyword>
<feature type="signal peptide" evidence="18">
    <location>
        <begin position="1"/>
        <end position="27"/>
    </location>
</feature>
<dbReference type="GO" id="GO:0004674">
    <property type="term" value="F:protein serine/threonine kinase activity"/>
    <property type="evidence" value="ECO:0007669"/>
    <property type="project" value="UniProtKB-KW"/>
</dbReference>
<dbReference type="GO" id="GO:0005524">
    <property type="term" value="F:ATP binding"/>
    <property type="evidence" value="ECO:0007669"/>
    <property type="project" value="UniProtKB-KW"/>
</dbReference>
<evidence type="ECO:0000256" key="4">
    <source>
        <dbReference type="ARBA" id="ARBA00022475"/>
    </source>
</evidence>
<dbReference type="InterPro" id="IPR032675">
    <property type="entry name" value="LRR_dom_sf"/>
</dbReference>
<dbReference type="InterPro" id="IPR003591">
    <property type="entry name" value="Leu-rich_rpt_typical-subtyp"/>
</dbReference>
<evidence type="ECO:0000256" key="11">
    <source>
        <dbReference type="ARBA" id="ARBA00022741"/>
    </source>
</evidence>
<evidence type="ECO:0000256" key="13">
    <source>
        <dbReference type="ARBA" id="ARBA00023136"/>
    </source>
</evidence>
<dbReference type="Pfam" id="PF11721">
    <property type="entry name" value="Malectin"/>
    <property type="match status" value="1"/>
</dbReference>
<comment type="catalytic activity">
    <reaction evidence="16">
        <text>L-threonyl-[protein] + ATP = O-phospho-L-threonyl-[protein] + ADP + H(+)</text>
        <dbReference type="Rhea" id="RHEA:46608"/>
        <dbReference type="Rhea" id="RHEA-COMP:11060"/>
        <dbReference type="Rhea" id="RHEA-COMP:11605"/>
        <dbReference type="ChEBI" id="CHEBI:15378"/>
        <dbReference type="ChEBI" id="CHEBI:30013"/>
        <dbReference type="ChEBI" id="CHEBI:30616"/>
        <dbReference type="ChEBI" id="CHEBI:61977"/>
        <dbReference type="ChEBI" id="CHEBI:456216"/>
        <dbReference type="EC" id="2.7.11.1"/>
    </reaction>
</comment>
<dbReference type="InterPro" id="IPR001611">
    <property type="entry name" value="Leu-rich_rpt"/>
</dbReference>
<dbReference type="SMART" id="SM00369">
    <property type="entry name" value="LRR_TYP"/>
    <property type="match status" value="3"/>
</dbReference>
<protein>
    <recommendedName>
        <fullName evidence="3">non-specific serine/threonine protein kinase</fullName>
        <ecNumber evidence="3">2.7.11.1</ecNumber>
    </recommendedName>
</protein>
<keyword evidence="8" id="KW-0808">Transferase</keyword>
<keyword evidence="4" id="KW-1003">Cell membrane</keyword>
<dbReference type="GO" id="GO:0005886">
    <property type="term" value="C:plasma membrane"/>
    <property type="evidence" value="ECO:0007669"/>
    <property type="project" value="UniProtKB-SubCell"/>
</dbReference>
<organism evidence="20 21">
    <name type="scientific">Dovyalis caffra</name>
    <dbReference type="NCBI Taxonomy" id="77055"/>
    <lineage>
        <taxon>Eukaryota</taxon>
        <taxon>Viridiplantae</taxon>
        <taxon>Streptophyta</taxon>
        <taxon>Embryophyta</taxon>
        <taxon>Tracheophyta</taxon>
        <taxon>Spermatophyta</taxon>
        <taxon>Magnoliopsida</taxon>
        <taxon>eudicotyledons</taxon>
        <taxon>Gunneridae</taxon>
        <taxon>Pentapetalae</taxon>
        <taxon>rosids</taxon>
        <taxon>fabids</taxon>
        <taxon>Malpighiales</taxon>
        <taxon>Salicaceae</taxon>
        <taxon>Flacourtieae</taxon>
        <taxon>Dovyalis</taxon>
    </lineage>
</organism>
<evidence type="ECO:0000256" key="12">
    <source>
        <dbReference type="ARBA" id="ARBA00022840"/>
    </source>
</evidence>
<feature type="chain" id="PRO_5043471975" description="non-specific serine/threonine protein kinase" evidence="18">
    <location>
        <begin position="28"/>
        <end position="682"/>
    </location>
</feature>
<keyword evidence="7" id="KW-0433">Leucine-rich repeat</keyword>
<dbReference type="FunFam" id="3.80.10.10:FF:000299">
    <property type="entry name" value="Piriformospora indica-insensitive protein 2"/>
    <property type="match status" value="1"/>
</dbReference>
<evidence type="ECO:0000256" key="8">
    <source>
        <dbReference type="ARBA" id="ARBA00022679"/>
    </source>
</evidence>
<evidence type="ECO:0000256" key="1">
    <source>
        <dbReference type="ARBA" id="ARBA00004236"/>
    </source>
</evidence>
<evidence type="ECO:0000256" key="18">
    <source>
        <dbReference type="SAM" id="SignalP"/>
    </source>
</evidence>
<dbReference type="EC" id="2.7.11.1" evidence="3"/>
<keyword evidence="10" id="KW-0677">Repeat</keyword>
<evidence type="ECO:0000256" key="17">
    <source>
        <dbReference type="ARBA" id="ARBA00048679"/>
    </source>
</evidence>
<reference evidence="20 21" key="1">
    <citation type="submission" date="2024-01" db="EMBL/GenBank/DDBJ databases">
        <authorList>
            <person name="Waweru B."/>
        </authorList>
    </citation>
    <scope>NUCLEOTIDE SEQUENCE [LARGE SCALE GENOMIC DNA]</scope>
</reference>
<dbReference type="SUPFAM" id="SSF52058">
    <property type="entry name" value="L domain-like"/>
    <property type="match status" value="1"/>
</dbReference>
<keyword evidence="15" id="KW-0325">Glycoprotein</keyword>
<dbReference type="InterPro" id="IPR021720">
    <property type="entry name" value="Malectin_dom"/>
</dbReference>
<evidence type="ECO:0000256" key="7">
    <source>
        <dbReference type="ARBA" id="ARBA00022614"/>
    </source>
</evidence>
<comment type="catalytic activity">
    <reaction evidence="17">
        <text>L-seryl-[protein] + ATP = O-phospho-L-seryl-[protein] + ADP + H(+)</text>
        <dbReference type="Rhea" id="RHEA:17989"/>
        <dbReference type="Rhea" id="RHEA-COMP:9863"/>
        <dbReference type="Rhea" id="RHEA-COMP:11604"/>
        <dbReference type="ChEBI" id="CHEBI:15378"/>
        <dbReference type="ChEBI" id="CHEBI:29999"/>
        <dbReference type="ChEBI" id="CHEBI:30616"/>
        <dbReference type="ChEBI" id="CHEBI:83421"/>
        <dbReference type="ChEBI" id="CHEBI:456216"/>
        <dbReference type="EC" id="2.7.11.1"/>
    </reaction>
</comment>
<keyword evidence="5" id="KW-0723">Serine/threonine-protein kinase</keyword>
<evidence type="ECO:0000256" key="14">
    <source>
        <dbReference type="ARBA" id="ARBA00023170"/>
    </source>
</evidence>
<evidence type="ECO:0000256" key="6">
    <source>
        <dbReference type="ARBA" id="ARBA00022553"/>
    </source>
</evidence>
<keyword evidence="14" id="KW-0675">Receptor</keyword>
<keyword evidence="21" id="KW-1185">Reference proteome</keyword>
<accession>A0AAV1S2P4</accession>
<evidence type="ECO:0000256" key="5">
    <source>
        <dbReference type="ARBA" id="ARBA00022527"/>
    </source>
</evidence>
<evidence type="ECO:0000313" key="20">
    <source>
        <dbReference type="EMBL" id="CAK7344960.1"/>
    </source>
</evidence>
<dbReference type="Proteomes" id="UP001314170">
    <property type="component" value="Unassembled WGS sequence"/>
</dbReference>
<dbReference type="AlphaFoldDB" id="A0AAV1S2P4"/>
<evidence type="ECO:0000313" key="21">
    <source>
        <dbReference type="Proteomes" id="UP001314170"/>
    </source>
</evidence>
<dbReference type="PANTHER" id="PTHR48006">
    <property type="entry name" value="LEUCINE-RICH REPEAT-CONTAINING PROTEIN DDB_G0281931-RELATED"/>
    <property type="match status" value="1"/>
</dbReference>
<keyword evidence="12" id="KW-0067">ATP-binding</keyword>